<gene>
    <name evidence="1" type="ORF">ACFO5O_13075</name>
</gene>
<protein>
    <recommendedName>
        <fullName evidence="3">DUF3324 domain-containing protein</fullName>
    </recommendedName>
</protein>
<comment type="caution">
    <text evidence="1">The sequence shown here is derived from an EMBL/GenBank/DDBJ whole genome shotgun (WGS) entry which is preliminary data.</text>
</comment>
<dbReference type="EMBL" id="JBHSGP010000014">
    <property type="protein sequence ID" value="MFC4723262.1"/>
    <property type="molecule type" value="Genomic_DNA"/>
</dbReference>
<dbReference type="RefSeq" id="WP_387964493.1">
    <property type="nucleotide sequence ID" value="NZ_JBHSGP010000014.1"/>
</dbReference>
<dbReference type="Proteomes" id="UP001595953">
    <property type="component" value="Unassembled WGS sequence"/>
</dbReference>
<reference evidence="2" key="1">
    <citation type="journal article" date="2019" name="Int. J. Syst. Evol. Microbiol.">
        <title>The Global Catalogue of Microorganisms (GCM) 10K type strain sequencing project: providing services to taxonomists for standard genome sequencing and annotation.</title>
        <authorList>
            <consortium name="The Broad Institute Genomics Platform"/>
            <consortium name="The Broad Institute Genome Sequencing Center for Infectious Disease"/>
            <person name="Wu L."/>
            <person name="Ma J."/>
        </authorList>
    </citation>
    <scope>NUCLEOTIDE SEQUENCE [LARGE SCALE GENOMIC DNA]</scope>
    <source>
        <strain evidence="2">CCUG 63682</strain>
    </source>
</reference>
<proteinExistence type="predicted"/>
<keyword evidence="2" id="KW-1185">Reference proteome</keyword>
<organism evidence="1 2">
    <name type="scientific">Geojedonia litorea</name>
    <dbReference type="NCBI Taxonomy" id="1268269"/>
    <lineage>
        <taxon>Bacteria</taxon>
        <taxon>Pseudomonadati</taxon>
        <taxon>Bacteroidota</taxon>
        <taxon>Flavobacteriia</taxon>
        <taxon>Flavobacteriales</taxon>
        <taxon>Flavobacteriaceae</taxon>
        <taxon>Geojedonia</taxon>
    </lineage>
</organism>
<evidence type="ECO:0000313" key="2">
    <source>
        <dbReference type="Proteomes" id="UP001595953"/>
    </source>
</evidence>
<evidence type="ECO:0008006" key="3">
    <source>
        <dbReference type="Google" id="ProtNLM"/>
    </source>
</evidence>
<name>A0ABV9N4J5_9FLAO</name>
<accession>A0ABV9N4J5</accession>
<evidence type="ECO:0000313" key="1">
    <source>
        <dbReference type="EMBL" id="MFC4723262.1"/>
    </source>
</evidence>
<sequence length="262" mass="29324">MKSLAISIISFITCINFLHANVVVLNGLTHSYSGSAGQTFEGYILLANTSNEQQRVTFSLSEAIYSCEQERVIGNDIDHKNSSSSWFESSVTDVTLSPKQKYSFKYSITVPNDETLNGSYWTTLIVDLEKPIREEKVNNIALGTKIRYAIRLLTDVNNKNEVAIDFKSINLKLNPVNQKKQLDVKILNESPFIENVKLSLEVYDAYGNKVLGTKTKRAIVFPEVCRDFSIDVSGLPVGEYQCIVLADSDEEYIGTNISLTIK</sequence>